<keyword evidence="1" id="KW-0472">Membrane</keyword>
<dbReference type="PaxDb" id="44689-DDB0218675"/>
<keyword evidence="3" id="KW-1185">Reference proteome</keyword>
<gene>
    <name evidence="2" type="ORF">DDB_G0285153</name>
</gene>
<evidence type="ECO:0000313" key="2">
    <source>
        <dbReference type="EMBL" id="EAL64889.1"/>
    </source>
</evidence>
<keyword evidence="1" id="KW-0812">Transmembrane</keyword>
<evidence type="ECO:0000256" key="1">
    <source>
        <dbReference type="SAM" id="Phobius"/>
    </source>
</evidence>
<sequence length="322" mass="37804">MPIFVKKKEIMDYQTQLNNFLKKTRFNLLQFDIQNNNNDPKNTLYKANLKLIIENKPLCGESNWESSIEEAKNQCSKRVYDFLISEPHFDINKPPEIEPLLKKRNILFFSIILNYILFIVNFPKGVYFFLPFFILISIFLIVPWILYGNKRILMSTGNRVIVRTDKSYETFILPIKYVNHRDLVIDISNGNSENQDIDQLNFLAIAKNNIILNLIQTQDIGNESPIYKIVPGCGHRVRKSSGGSYSCLVKIIKNGKQLYYHSTDVSEDSFFQTSIPIFKVMSKSGVHYFPEQYSKPIEMNSFERYQTIISIFYNYLICFFYF</sequence>
<dbReference type="EMBL" id="AAFI02000074">
    <property type="protein sequence ID" value="EAL64889.1"/>
    <property type="molecule type" value="Genomic_DNA"/>
</dbReference>
<keyword evidence="1" id="KW-1133">Transmembrane helix</keyword>
<feature type="transmembrane region" description="Helical" evidence="1">
    <location>
        <begin position="128"/>
        <end position="147"/>
    </location>
</feature>
<dbReference type="HOGENOM" id="CLU_864430_0_0_1"/>
<reference evidence="2 3" key="1">
    <citation type="journal article" date="2005" name="Nature">
        <title>The genome of the social amoeba Dictyostelium discoideum.</title>
        <authorList>
            <consortium name="The Dictyostelium discoideum Sequencing Consortium"/>
            <person name="Eichinger L."/>
            <person name="Pachebat J.A."/>
            <person name="Glockner G."/>
            <person name="Rajandream M.A."/>
            <person name="Sucgang R."/>
            <person name="Berriman M."/>
            <person name="Song J."/>
            <person name="Olsen R."/>
            <person name="Szafranski K."/>
            <person name="Xu Q."/>
            <person name="Tunggal B."/>
            <person name="Kummerfeld S."/>
            <person name="Madera M."/>
            <person name="Konfortov B.A."/>
            <person name="Rivero F."/>
            <person name="Bankier A.T."/>
            <person name="Lehmann R."/>
            <person name="Hamlin N."/>
            <person name="Davies R."/>
            <person name="Gaudet P."/>
            <person name="Fey P."/>
            <person name="Pilcher K."/>
            <person name="Chen G."/>
            <person name="Saunders D."/>
            <person name="Sodergren E."/>
            <person name="Davis P."/>
            <person name="Kerhornou A."/>
            <person name="Nie X."/>
            <person name="Hall N."/>
            <person name="Anjard C."/>
            <person name="Hemphill L."/>
            <person name="Bason N."/>
            <person name="Farbrother P."/>
            <person name="Desany B."/>
            <person name="Just E."/>
            <person name="Morio T."/>
            <person name="Rost R."/>
            <person name="Churcher C."/>
            <person name="Cooper J."/>
            <person name="Haydock S."/>
            <person name="van Driessche N."/>
            <person name="Cronin A."/>
            <person name="Goodhead I."/>
            <person name="Muzny D."/>
            <person name="Mourier T."/>
            <person name="Pain A."/>
            <person name="Lu M."/>
            <person name="Harper D."/>
            <person name="Lindsay R."/>
            <person name="Hauser H."/>
            <person name="James K."/>
            <person name="Quiles M."/>
            <person name="Madan Babu M."/>
            <person name="Saito T."/>
            <person name="Buchrieser C."/>
            <person name="Wardroper A."/>
            <person name="Felder M."/>
            <person name="Thangavelu M."/>
            <person name="Johnson D."/>
            <person name="Knights A."/>
            <person name="Loulseged H."/>
            <person name="Mungall K."/>
            <person name="Oliver K."/>
            <person name="Price C."/>
            <person name="Quail M.A."/>
            <person name="Urushihara H."/>
            <person name="Hernandez J."/>
            <person name="Rabbinowitsch E."/>
            <person name="Steffen D."/>
            <person name="Sanders M."/>
            <person name="Ma J."/>
            <person name="Kohara Y."/>
            <person name="Sharp S."/>
            <person name="Simmonds M."/>
            <person name="Spiegler S."/>
            <person name="Tivey A."/>
            <person name="Sugano S."/>
            <person name="White B."/>
            <person name="Walker D."/>
            <person name="Woodward J."/>
            <person name="Winckler T."/>
            <person name="Tanaka Y."/>
            <person name="Shaulsky G."/>
            <person name="Schleicher M."/>
            <person name="Weinstock G."/>
            <person name="Rosenthal A."/>
            <person name="Cox E.C."/>
            <person name="Chisholm R.L."/>
            <person name="Gibbs R."/>
            <person name="Loomis W.F."/>
            <person name="Platzer M."/>
            <person name="Kay R.R."/>
            <person name="Williams J."/>
            <person name="Dear P.H."/>
            <person name="Noegel A.A."/>
            <person name="Barrell B."/>
            <person name="Kuspa A."/>
        </authorList>
    </citation>
    <scope>NUCLEOTIDE SEQUENCE [LARGE SCALE GENOMIC DNA]</scope>
    <source>
        <strain evidence="2 3">AX4</strain>
    </source>
</reference>
<organism evidence="2 3">
    <name type="scientific">Dictyostelium discoideum</name>
    <name type="common">Social amoeba</name>
    <dbReference type="NCBI Taxonomy" id="44689"/>
    <lineage>
        <taxon>Eukaryota</taxon>
        <taxon>Amoebozoa</taxon>
        <taxon>Evosea</taxon>
        <taxon>Eumycetozoa</taxon>
        <taxon>Dictyostelia</taxon>
        <taxon>Dictyosteliales</taxon>
        <taxon>Dictyosteliaceae</taxon>
        <taxon>Dictyostelium</taxon>
    </lineage>
</organism>
<dbReference type="GeneID" id="8624944"/>
<dbReference type="VEuPathDB" id="AmoebaDB:DDB_G0285153"/>
<dbReference type="Proteomes" id="UP000002195">
    <property type="component" value="Unassembled WGS sequence"/>
</dbReference>
<protein>
    <submittedName>
        <fullName evidence="2">Uncharacterized protein</fullName>
    </submittedName>
</protein>
<dbReference type="RefSeq" id="XP_639873.1">
    <property type="nucleotide sequence ID" value="XM_634781.1"/>
</dbReference>
<dbReference type="PhylomeDB" id="Q54NP3"/>
<feature type="transmembrane region" description="Helical" evidence="1">
    <location>
        <begin position="106"/>
        <end position="122"/>
    </location>
</feature>
<proteinExistence type="predicted"/>
<dbReference type="InParanoid" id="Q54NP3"/>
<dbReference type="KEGG" id="ddi:DDB_G0285153"/>
<dbReference type="AlphaFoldDB" id="Q54NP3"/>
<comment type="caution">
    <text evidence="2">The sequence shown here is derived from an EMBL/GenBank/DDBJ whole genome shotgun (WGS) entry which is preliminary data.</text>
</comment>
<dbReference type="dictyBase" id="DDB_G0285153"/>
<name>Q54NP3_DICDI</name>
<evidence type="ECO:0000313" key="3">
    <source>
        <dbReference type="Proteomes" id="UP000002195"/>
    </source>
</evidence>
<accession>Q54NP3</accession>